<accession>A0A1H6FU63</accession>
<dbReference type="EC" id="1.4.3.16" evidence="4"/>
<proteinExistence type="inferred from homology"/>
<dbReference type="SUPFAM" id="SSF51905">
    <property type="entry name" value="FAD/NAD(P)-binding domain"/>
    <property type="match status" value="1"/>
</dbReference>
<dbReference type="Pfam" id="PF02910">
    <property type="entry name" value="Succ_DH_flav_C"/>
    <property type="match status" value="1"/>
</dbReference>
<feature type="domain" description="FAD-dependent oxidoreductase 2 FAD-binding" evidence="15">
    <location>
        <begin position="21"/>
        <end position="386"/>
    </location>
</feature>
<dbReference type="PANTHER" id="PTHR42716">
    <property type="entry name" value="L-ASPARTATE OXIDASE"/>
    <property type="match status" value="1"/>
</dbReference>
<evidence type="ECO:0000256" key="8">
    <source>
        <dbReference type="ARBA" id="ARBA00022827"/>
    </source>
</evidence>
<dbReference type="PRINTS" id="PR00368">
    <property type="entry name" value="FADPNR"/>
</dbReference>
<feature type="compositionally biased region" description="Pro residues" evidence="13">
    <location>
        <begin position="406"/>
        <end position="423"/>
    </location>
</feature>
<protein>
    <recommendedName>
        <fullName evidence="5">L-aspartate oxidase</fullName>
        <ecNumber evidence="4">1.4.3.16</ecNumber>
    </recommendedName>
    <alternativeName>
        <fullName evidence="11">Quinolinate synthase B</fullName>
    </alternativeName>
</protein>
<dbReference type="GO" id="GO:0034628">
    <property type="term" value="P:'de novo' NAD+ biosynthetic process from L-aspartate"/>
    <property type="evidence" value="ECO:0007669"/>
    <property type="project" value="TreeGrafter"/>
</dbReference>
<feature type="domain" description="Fumarate reductase/succinate dehydrogenase flavoprotein-like C-terminal" evidence="16">
    <location>
        <begin position="452"/>
        <end position="489"/>
    </location>
</feature>
<evidence type="ECO:0000256" key="13">
    <source>
        <dbReference type="SAM" id="MobiDB-lite"/>
    </source>
</evidence>
<evidence type="ECO:0000256" key="6">
    <source>
        <dbReference type="ARBA" id="ARBA00022630"/>
    </source>
</evidence>
<comment type="similarity">
    <text evidence="3">Belongs to the FAD-dependent oxidoreductase 2 family. NadB subfamily.</text>
</comment>
<evidence type="ECO:0000256" key="14">
    <source>
        <dbReference type="SAM" id="Phobius"/>
    </source>
</evidence>
<evidence type="ECO:0000256" key="10">
    <source>
        <dbReference type="ARBA" id="ARBA00029426"/>
    </source>
</evidence>
<evidence type="ECO:0000256" key="2">
    <source>
        <dbReference type="ARBA" id="ARBA00004950"/>
    </source>
</evidence>
<evidence type="ECO:0000259" key="16">
    <source>
        <dbReference type="Pfam" id="PF02910"/>
    </source>
</evidence>
<comment type="pathway">
    <text evidence="2">Cofactor biosynthesis; NAD(+) biosynthesis; iminoaspartate from L-aspartate (oxidase route): step 1/1.</text>
</comment>
<dbReference type="InterPro" id="IPR027477">
    <property type="entry name" value="Succ_DH/fumarate_Rdtase_cat_sf"/>
</dbReference>
<dbReference type="SUPFAM" id="SSF56425">
    <property type="entry name" value="Succinate dehydrogenase/fumarate reductase flavoprotein, catalytic domain"/>
    <property type="match status" value="1"/>
</dbReference>
<dbReference type="UniPathway" id="UPA00253">
    <property type="reaction ID" value="UER00326"/>
</dbReference>
<dbReference type="InterPro" id="IPR003953">
    <property type="entry name" value="FAD-dep_OxRdtase_2_FAD-bd"/>
</dbReference>
<comment type="function">
    <text evidence="10">Catalyzes the oxidation of L-aspartate to iminoaspartate, the first step in the de novo biosynthesis of NAD(+).</text>
</comment>
<dbReference type="InterPro" id="IPR005288">
    <property type="entry name" value="NadB"/>
</dbReference>
<evidence type="ECO:0000256" key="9">
    <source>
        <dbReference type="ARBA" id="ARBA00023002"/>
    </source>
</evidence>
<keyword evidence="6" id="KW-0285">Flavoprotein</keyword>
<feature type="region of interest" description="Disordered" evidence="13">
    <location>
        <begin position="403"/>
        <end position="423"/>
    </location>
</feature>
<dbReference type="SUPFAM" id="SSF46977">
    <property type="entry name" value="Succinate dehydrogenase/fumarate reductase flavoprotein C-terminal domain"/>
    <property type="match status" value="1"/>
</dbReference>
<dbReference type="InterPro" id="IPR015939">
    <property type="entry name" value="Fum_Rdtase/Succ_DH_flav-like_C"/>
</dbReference>
<evidence type="ECO:0000259" key="15">
    <source>
        <dbReference type="Pfam" id="PF00890"/>
    </source>
</evidence>
<keyword evidence="14" id="KW-0472">Membrane</keyword>
<dbReference type="RefSeq" id="WP_177169387.1">
    <property type="nucleotide sequence ID" value="NZ_FNWJ01000002.1"/>
</dbReference>
<dbReference type="Pfam" id="PF00890">
    <property type="entry name" value="FAD_binding_2"/>
    <property type="match status" value="1"/>
</dbReference>
<dbReference type="InterPro" id="IPR036188">
    <property type="entry name" value="FAD/NAD-bd_sf"/>
</dbReference>
<dbReference type="PANTHER" id="PTHR42716:SF2">
    <property type="entry name" value="L-ASPARTATE OXIDASE, CHLOROPLASTIC"/>
    <property type="match status" value="1"/>
</dbReference>
<organism evidence="17 18">
    <name type="scientific">Thermoleophilum album</name>
    <dbReference type="NCBI Taxonomy" id="29539"/>
    <lineage>
        <taxon>Bacteria</taxon>
        <taxon>Bacillati</taxon>
        <taxon>Actinomycetota</taxon>
        <taxon>Thermoleophilia</taxon>
        <taxon>Thermoleophilales</taxon>
        <taxon>Thermoleophilaceae</taxon>
        <taxon>Thermoleophilum</taxon>
    </lineage>
</organism>
<keyword evidence="7" id="KW-0662">Pyridine nucleotide biosynthesis</keyword>
<keyword evidence="14" id="KW-0812">Transmembrane</keyword>
<comment type="catalytic activity">
    <reaction evidence="12">
        <text>L-aspartate + O2 = iminosuccinate + H2O2</text>
        <dbReference type="Rhea" id="RHEA:25876"/>
        <dbReference type="ChEBI" id="CHEBI:15379"/>
        <dbReference type="ChEBI" id="CHEBI:16240"/>
        <dbReference type="ChEBI" id="CHEBI:29991"/>
        <dbReference type="ChEBI" id="CHEBI:77875"/>
        <dbReference type="EC" id="1.4.3.16"/>
    </reaction>
    <physiologicalReaction direction="left-to-right" evidence="12">
        <dbReference type="Rhea" id="RHEA:25877"/>
    </physiologicalReaction>
</comment>
<dbReference type="Proteomes" id="UP000222056">
    <property type="component" value="Unassembled WGS sequence"/>
</dbReference>
<reference evidence="18" key="1">
    <citation type="submission" date="2016-10" db="EMBL/GenBank/DDBJ databases">
        <authorList>
            <person name="Varghese N."/>
            <person name="Submissions S."/>
        </authorList>
    </citation>
    <scope>NUCLEOTIDE SEQUENCE [LARGE SCALE GENOMIC DNA]</scope>
    <source>
        <strain evidence="18">ATCC 35263</strain>
    </source>
</reference>
<keyword evidence="14" id="KW-1133">Transmembrane helix</keyword>
<dbReference type="AlphaFoldDB" id="A0A1H6FU63"/>
<evidence type="ECO:0000256" key="12">
    <source>
        <dbReference type="ARBA" id="ARBA00048305"/>
    </source>
</evidence>
<keyword evidence="9" id="KW-0560">Oxidoreductase</keyword>
<dbReference type="Gene3D" id="3.90.700.10">
    <property type="entry name" value="Succinate dehydrogenase/fumarate reductase flavoprotein, catalytic domain"/>
    <property type="match status" value="1"/>
</dbReference>
<evidence type="ECO:0000256" key="7">
    <source>
        <dbReference type="ARBA" id="ARBA00022642"/>
    </source>
</evidence>
<dbReference type="PRINTS" id="PR00411">
    <property type="entry name" value="PNDRDTASEI"/>
</dbReference>
<dbReference type="GO" id="GO:0033765">
    <property type="term" value="F:steroid dehydrogenase activity, acting on the CH-CH group of donors"/>
    <property type="evidence" value="ECO:0007669"/>
    <property type="project" value="UniProtKB-ARBA"/>
</dbReference>
<comment type="cofactor">
    <cofactor evidence="1">
        <name>FAD</name>
        <dbReference type="ChEBI" id="CHEBI:57692"/>
    </cofactor>
</comment>
<evidence type="ECO:0000313" key="18">
    <source>
        <dbReference type="Proteomes" id="UP000222056"/>
    </source>
</evidence>
<evidence type="ECO:0000256" key="5">
    <source>
        <dbReference type="ARBA" id="ARBA00021901"/>
    </source>
</evidence>
<keyword evidence="18" id="KW-1185">Reference proteome</keyword>
<dbReference type="STRING" id="29539.SAMN02745716_1279"/>
<evidence type="ECO:0000256" key="4">
    <source>
        <dbReference type="ARBA" id="ARBA00012173"/>
    </source>
</evidence>
<evidence type="ECO:0000256" key="3">
    <source>
        <dbReference type="ARBA" id="ARBA00008562"/>
    </source>
</evidence>
<sequence>MDDARREVVERHELAAALTCDVLVVGAGLAGLFAAIVAARSRARVILASSTALDASASWRAQGGIAAALAPDDAPQLHAEDTLRAGRGACRPEAVEVVAREAPLRVLELMELGVVFDRSRDGALQLGLEGGHSRRRIVHAGGSATGRRVTRRLSALAAADPRITVLEQTRVVRLLPAADAAPACSGALARTADGQLLELRARATVLATGGHAALWERTTNPTGAVGSGVWLALAAGAKVADLEFLQFHPTALALPGPLDGFLISEAVRGEGARLLDERGERFCNELAPRDEVALAIWRRLSAGHRVYLDARELPLRSRFPNIARALREAGIDAQRELIPIAPAAHYAIGGVATDLDARTSLPGLYAVGECSCSGLHGANRLASNSLAECLVFAHRAVRRALDEPPLEPPAHLPPPLPSPTPTPPTRARLWRYAGIERHAEGLRQLLVDPHPLARLVAAFALARTESRGVHRRREHPEPQPVFERKHFLYRRPPTADDALALEQVARPMDTKYLELESW</sequence>
<dbReference type="InterPro" id="IPR037099">
    <property type="entry name" value="Fum_R/Succ_DH_flav-like_C_sf"/>
</dbReference>
<dbReference type="GO" id="GO:0008734">
    <property type="term" value="F:L-aspartate oxidase activity"/>
    <property type="evidence" value="ECO:0007669"/>
    <property type="project" value="UniProtKB-EC"/>
</dbReference>
<dbReference type="Gene3D" id="3.50.50.60">
    <property type="entry name" value="FAD/NAD(P)-binding domain"/>
    <property type="match status" value="1"/>
</dbReference>
<feature type="transmembrane region" description="Helical" evidence="14">
    <location>
        <begin position="15"/>
        <end position="39"/>
    </location>
</feature>
<evidence type="ECO:0000256" key="11">
    <source>
        <dbReference type="ARBA" id="ARBA00030386"/>
    </source>
</evidence>
<dbReference type="EMBL" id="FNWJ01000002">
    <property type="protein sequence ID" value="SEH13718.1"/>
    <property type="molecule type" value="Genomic_DNA"/>
</dbReference>
<gene>
    <name evidence="17" type="ORF">SAMN02745716_1279</name>
</gene>
<name>A0A1H6FU63_THEAL</name>
<evidence type="ECO:0000313" key="17">
    <source>
        <dbReference type="EMBL" id="SEH13718.1"/>
    </source>
</evidence>
<keyword evidence="8" id="KW-0274">FAD</keyword>
<evidence type="ECO:0000256" key="1">
    <source>
        <dbReference type="ARBA" id="ARBA00001974"/>
    </source>
</evidence>
<dbReference type="Gene3D" id="1.20.58.100">
    <property type="entry name" value="Fumarate reductase/succinate dehydrogenase flavoprotein-like, C-terminal domain"/>
    <property type="match status" value="1"/>
</dbReference>